<dbReference type="SMART" id="SM00034">
    <property type="entry name" value="CLECT"/>
    <property type="match status" value="1"/>
</dbReference>
<accession>A0A4W6BR21</accession>
<dbReference type="InParanoid" id="A0A4W6BR21"/>
<feature type="signal peptide" evidence="1">
    <location>
        <begin position="1"/>
        <end position="17"/>
    </location>
</feature>
<evidence type="ECO:0000313" key="4">
    <source>
        <dbReference type="Proteomes" id="UP000314980"/>
    </source>
</evidence>
<dbReference type="Ensembl" id="ENSLCAT00010000933.1">
    <property type="protein sequence ID" value="ENSLCAP00010000884.1"/>
    <property type="gene ID" value="ENSLCAG00010000542.1"/>
</dbReference>
<reference evidence="3" key="2">
    <citation type="submission" date="2025-08" db="UniProtKB">
        <authorList>
            <consortium name="Ensembl"/>
        </authorList>
    </citation>
    <scope>IDENTIFICATION</scope>
</reference>
<dbReference type="PANTHER" id="PTHR45784">
    <property type="entry name" value="C-TYPE LECTIN DOMAIN FAMILY 20 MEMBER A-RELATED"/>
    <property type="match status" value="1"/>
</dbReference>
<evidence type="ECO:0000259" key="2">
    <source>
        <dbReference type="PROSITE" id="PS50041"/>
    </source>
</evidence>
<dbReference type="CDD" id="cd00037">
    <property type="entry name" value="CLECT"/>
    <property type="match status" value="1"/>
</dbReference>
<evidence type="ECO:0000256" key="1">
    <source>
        <dbReference type="SAM" id="SignalP"/>
    </source>
</evidence>
<dbReference type="PROSITE" id="PS50041">
    <property type="entry name" value="C_TYPE_LECTIN_2"/>
    <property type="match status" value="1"/>
</dbReference>
<dbReference type="Gene3D" id="3.10.100.10">
    <property type="entry name" value="Mannose-Binding Protein A, subunit A"/>
    <property type="match status" value="1"/>
</dbReference>
<dbReference type="SUPFAM" id="SSF56436">
    <property type="entry name" value="C-type lectin-like"/>
    <property type="match status" value="1"/>
</dbReference>
<protein>
    <recommendedName>
        <fullName evidence="2">C-type lectin domain-containing protein</fullName>
    </recommendedName>
</protein>
<dbReference type="GeneTree" id="ENSGT00940000177186"/>
<proteinExistence type="predicted"/>
<keyword evidence="4" id="KW-1185">Reference proteome</keyword>
<reference evidence="4" key="1">
    <citation type="submission" date="2015-09" db="EMBL/GenBank/DDBJ databases">
        <authorList>
            <person name="Sai Rama Sridatta P."/>
        </authorList>
    </citation>
    <scope>NUCLEOTIDE SEQUENCE [LARGE SCALE GENOMIC DNA]</scope>
</reference>
<feature type="chain" id="PRO_5021330351" description="C-type lectin domain-containing protein" evidence="1">
    <location>
        <begin position="18"/>
        <end position="157"/>
    </location>
</feature>
<reference evidence="3" key="3">
    <citation type="submission" date="2025-09" db="UniProtKB">
        <authorList>
            <consortium name="Ensembl"/>
        </authorList>
    </citation>
    <scope>IDENTIFICATION</scope>
</reference>
<feature type="domain" description="C-type lectin" evidence="2">
    <location>
        <begin position="47"/>
        <end position="155"/>
    </location>
</feature>
<dbReference type="InterPro" id="IPR001304">
    <property type="entry name" value="C-type_lectin-like"/>
</dbReference>
<sequence>VLWHFATLYICFASLSAVNNSSIFLSVISPDSVVCHGLAVGQITSHYFLIQRPMSWSKAREFCQRHYVDLAVLNMEDQYFTLLNATLAKKASFWLGLQWQSIFSGWTWVNGEELSYKQWYRRNYEGQCASLEAMLEKDKKLLARYCDEPHMFVCQGQ</sequence>
<organism evidence="3 4">
    <name type="scientific">Lates calcarifer</name>
    <name type="common">Barramundi</name>
    <name type="synonym">Holocentrus calcarifer</name>
    <dbReference type="NCBI Taxonomy" id="8187"/>
    <lineage>
        <taxon>Eukaryota</taxon>
        <taxon>Metazoa</taxon>
        <taxon>Chordata</taxon>
        <taxon>Craniata</taxon>
        <taxon>Vertebrata</taxon>
        <taxon>Euteleostomi</taxon>
        <taxon>Actinopterygii</taxon>
        <taxon>Neopterygii</taxon>
        <taxon>Teleostei</taxon>
        <taxon>Neoteleostei</taxon>
        <taxon>Acanthomorphata</taxon>
        <taxon>Carangaria</taxon>
        <taxon>Carangaria incertae sedis</taxon>
        <taxon>Centropomidae</taxon>
        <taxon>Lates</taxon>
    </lineage>
</organism>
<dbReference type="PANTHER" id="PTHR45784:SF5">
    <property type="entry name" value="C-TYPE LECTIN DOMAIN FAMILY 20 MEMBER A-RELATED"/>
    <property type="match status" value="1"/>
</dbReference>
<name>A0A4W6BR21_LATCA</name>
<dbReference type="AlphaFoldDB" id="A0A4W6BR21"/>
<dbReference type="Proteomes" id="UP000314980">
    <property type="component" value="Unassembled WGS sequence"/>
</dbReference>
<evidence type="ECO:0000313" key="3">
    <source>
        <dbReference type="Ensembl" id="ENSLCAP00010000884.1"/>
    </source>
</evidence>
<keyword evidence="1" id="KW-0732">Signal</keyword>
<dbReference type="Pfam" id="PF00059">
    <property type="entry name" value="Lectin_C"/>
    <property type="match status" value="1"/>
</dbReference>
<dbReference type="InterPro" id="IPR016186">
    <property type="entry name" value="C-type_lectin-like/link_sf"/>
</dbReference>
<dbReference type="InterPro" id="IPR016187">
    <property type="entry name" value="CTDL_fold"/>
</dbReference>